<feature type="domain" description="DUF4872" evidence="2">
    <location>
        <begin position="247"/>
        <end position="367"/>
    </location>
</feature>
<evidence type="ECO:0000259" key="1">
    <source>
        <dbReference type="Pfam" id="PF14399"/>
    </source>
</evidence>
<protein>
    <submittedName>
        <fullName evidence="3">BtrH N-terminal domain-containing protein</fullName>
    </submittedName>
</protein>
<proteinExistence type="predicted"/>
<evidence type="ECO:0000313" key="3">
    <source>
        <dbReference type="EMBL" id="MFB6396440.1"/>
    </source>
</evidence>
<evidence type="ECO:0000259" key="2">
    <source>
        <dbReference type="Pfam" id="PF16169"/>
    </source>
</evidence>
<dbReference type="Pfam" id="PF16169">
    <property type="entry name" value="DUF4872"/>
    <property type="match status" value="1"/>
</dbReference>
<evidence type="ECO:0000313" key="4">
    <source>
        <dbReference type="Proteomes" id="UP001582793"/>
    </source>
</evidence>
<dbReference type="InterPro" id="IPR026935">
    <property type="entry name" value="BtrH_N"/>
</dbReference>
<dbReference type="RefSeq" id="WP_375735875.1">
    <property type="nucleotide sequence ID" value="NZ_JBCGDC010000092.1"/>
</dbReference>
<organism evidence="3 4">
    <name type="scientific">Polymorphospora lycopeni</name>
    <dbReference type="NCBI Taxonomy" id="3140240"/>
    <lineage>
        <taxon>Bacteria</taxon>
        <taxon>Bacillati</taxon>
        <taxon>Actinomycetota</taxon>
        <taxon>Actinomycetes</taxon>
        <taxon>Micromonosporales</taxon>
        <taxon>Micromonosporaceae</taxon>
        <taxon>Polymorphospora</taxon>
    </lineage>
</organism>
<gene>
    <name evidence="3" type="ORF">AAFH96_25530</name>
</gene>
<comment type="caution">
    <text evidence="3">The sequence shown here is derived from an EMBL/GenBank/DDBJ whole genome shotgun (WGS) entry which is preliminary data.</text>
</comment>
<accession>A0ABV5CWQ2</accession>
<feature type="domain" description="Butirosin biosynthesis protein H N-terminal" evidence="1">
    <location>
        <begin position="62"/>
        <end position="203"/>
    </location>
</feature>
<dbReference type="InterPro" id="IPR032369">
    <property type="entry name" value="DUF4872"/>
</dbReference>
<dbReference type="EMBL" id="JBCGDC010000092">
    <property type="protein sequence ID" value="MFB6396440.1"/>
    <property type="molecule type" value="Genomic_DNA"/>
</dbReference>
<keyword evidence="4" id="KW-1185">Reference proteome</keyword>
<reference evidence="3 4" key="1">
    <citation type="submission" date="2024-04" db="EMBL/GenBank/DDBJ databases">
        <title>Polymorphospora sp. isolated from Baiyangdian Lake in Xiong'an New Area.</title>
        <authorList>
            <person name="Zhang X."/>
            <person name="Liu J."/>
        </authorList>
    </citation>
    <scope>NUCLEOTIDE SEQUENCE [LARGE SCALE GENOMIC DNA]</scope>
    <source>
        <strain evidence="3 4">2-325</strain>
    </source>
</reference>
<dbReference type="Proteomes" id="UP001582793">
    <property type="component" value="Unassembled WGS sequence"/>
</dbReference>
<name>A0ABV5CWQ2_9ACTN</name>
<sequence length="453" mass="47519">MGNGRAYGRTEHDMTGKKQLKERIRARMAATGERYLTARRHVVTDQPAPTVDHGWTLRGGVHPESANLANVLAHHRVRHDGAPLSEAMLFGIGGGLGAGYILWEFAAHRTCWVTLGFRNRWQYQTWTPDTLARIGIPAEVHRTAGARGAAAALDAALDAGRPAIVLPDRQLVGYWHLPAHHDGHGGHPVVAYARTGGGIRVDDRNLRPLTVDRADLDRARARVVSYKNLLIEARPAAGLELDGATVRGAVVAGLADCAAHLSAPSTSFSLPAWRKWSRLMTDGRNAKGWPKVFADGAGLTGALLSVWEAVSPAGITGGNLRGLYATFLREAAGLLDSPELVEAAEAFDAAAGAWHEVAEAALPASVPAFARMRELTAELGGAVVADGDAGRDTAAAAAAGLAGLSREYAEVPPLDSAGIADLFAATGRALAEAYALEVAAVGKLAAAVAPPPR</sequence>
<dbReference type="Pfam" id="PF14399">
    <property type="entry name" value="BtrH_N"/>
    <property type="match status" value="1"/>
</dbReference>